<keyword evidence="3" id="KW-1185">Reference proteome</keyword>
<feature type="region of interest" description="Disordered" evidence="1">
    <location>
        <begin position="600"/>
        <end position="626"/>
    </location>
</feature>
<proteinExistence type="predicted"/>
<feature type="region of interest" description="Disordered" evidence="1">
    <location>
        <begin position="1"/>
        <end position="78"/>
    </location>
</feature>
<feature type="compositionally biased region" description="Basic residues" evidence="1">
    <location>
        <begin position="673"/>
        <end position="689"/>
    </location>
</feature>
<dbReference type="Gramene" id="PNW77683">
    <property type="protein sequence ID" value="PNW77683"/>
    <property type="gene ID" value="CHLRE_10g447200v5"/>
</dbReference>
<dbReference type="RefSeq" id="XP_042920297.1">
    <property type="nucleotide sequence ID" value="XM_043066900.1"/>
</dbReference>
<accession>A0A2K3DAX6</accession>
<dbReference type="GO" id="GO:0045892">
    <property type="term" value="P:negative regulation of DNA-templated transcription"/>
    <property type="evidence" value="ECO:0000318"/>
    <property type="project" value="GO_Central"/>
</dbReference>
<evidence type="ECO:0000313" key="3">
    <source>
        <dbReference type="Proteomes" id="UP000006906"/>
    </source>
</evidence>
<dbReference type="PaxDb" id="3055-EDP07793"/>
<dbReference type="GO" id="GO:0045893">
    <property type="term" value="P:positive regulation of DNA-templated transcription"/>
    <property type="evidence" value="ECO:0000318"/>
    <property type="project" value="GO_Central"/>
</dbReference>
<sequence>MAPKVKGKTEANASGKRKHDSDDELDDNDYVAPSESSSELCDSSEASEDSDGDGDGEEREQEREREQPRRPLAKRIKAAPAQAPLTIDILARLFKIDARAKSQLRPSGASAVQLARNVTLPPAGDTNACSALFSTLLRKVTARRADLGALADTELSIVTPADSIHPAPTRVSDDDAGRLVESLGETKPGGCALLHVMERAGPPEARRLAAAAVAAGKTKTKAKSGAAVAVTGSGLGFTMEGGADDDEDAIDYDDDALGPTSAAGPYSSHRSSGGGSGGLSSRDLRTSGSLLGGGLLGSGGSLLGGGGGGGSGGVLSGGVGGFVRGTGAYGAVGGAAAAAAAGSNAGPSSGLGGPLASALLEVPSDDLAAFRACLGLKRREDVQRHLFTALPPHVKEFMSSDTNEKLQAAAEAGPGGVLPVQGATAAAGEGVESVAGPGAGTAISGGPQAAVPLQAPVPVPASASAWAAWQVGTALAGYRPVSRHEASFAAVQANQPVVVKDVGDGWGVALAIDLESSGVLPMCNVSIGGSGAVEVGRMQQRVPSRTAPTLAAQVEQLLPAAASGRPVDGLVAVGHQEPQQPQQRLSDAAGVPLIPGGTGARIGYSDAAPLGRPPRAPVPAGRSSGGVSYTPAACGLDEAVAGLQRIGRRREHHEQRSQRSSKSRSRSRDRSQGKGRRWSSRGSRSRSRSRGRDGGRGQSRPSARELGASSKGGHDARPVRRVSPSGRSRSRSRGRDGDRSQSRPGARELGASSKGGHDARPVRRASPSGRSRSRSRGRDGDRSQSRPGALELGASSKGGHDARPVRRASPSGRSRSRSRGRDGDRSQSRPGALELGASSKGGHDARPCRDRLERKRYRGRHTL</sequence>
<dbReference type="ExpressionAtlas" id="A0A2K3DAX6">
    <property type="expression patterns" value="baseline"/>
</dbReference>
<feature type="compositionally biased region" description="Acidic residues" evidence="1">
    <location>
        <begin position="45"/>
        <end position="59"/>
    </location>
</feature>
<organism evidence="2 3">
    <name type="scientific">Chlamydomonas reinhardtii</name>
    <name type="common">Chlamydomonas smithii</name>
    <dbReference type="NCBI Taxonomy" id="3055"/>
    <lineage>
        <taxon>Eukaryota</taxon>
        <taxon>Viridiplantae</taxon>
        <taxon>Chlorophyta</taxon>
        <taxon>core chlorophytes</taxon>
        <taxon>Chlorophyceae</taxon>
        <taxon>CS clade</taxon>
        <taxon>Chlamydomonadales</taxon>
        <taxon>Chlamydomonadaceae</taxon>
        <taxon>Chlamydomonas</taxon>
    </lineage>
</organism>
<feature type="region of interest" description="Disordered" evidence="1">
    <location>
        <begin position="236"/>
        <end position="283"/>
    </location>
</feature>
<dbReference type="InParanoid" id="A0A2K3DAX6"/>
<feature type="region of interest" description="Disordered" evidence="1">
    <location>
        <begin position="647"/>
        <end position="863"/>
    </location>
</feature>
<evidence type="ECO:0000256" key="1">
    <source>
        <dbReference type="SAM" id="MobiDB-lite"/>
    </source>
</evidence>
<feature type="compositionally biased region" description="Low complexity" evidence="1">
    <location>
        <begin position="34"/>
        <end position="44"/>
    </location>
</feature>
<dbReference type="KEGG" id="cre:CHLRE_10g447200v5"/>
<evidence type="ECO:0000313" key="2">
    <source>
        <dbReference type="EMBL" id="PNW77683.1"/>
    </source>
</evidence>
<protein>
    <submittedName>
        <fullName evidence="2">Uncharacterized protein</fullName>
    </submittedName>
</protein>
<dbReference type="AlphaFoldDB" id="A0A2K3DAX6"/>
<dbReference type="GO" id="GO:0005654">
    <property type="term" value="C:nucleoplasm"/>
    <property type="evidence" value="ECO:0000318"/>
    <property type="project" value="GO_Central"/>
</dbReference>
<feature type="compositionally biased region" description="Basic and acidic residues" evidence="1">
    <location>
        <begin position="841"/>
        <end position="853"/>
    </location>
</feature>
<gene>
    <name evidence="2" type="ORF">CHLRE_10g447200v5</name>
</gene>
<dbReference type="EMBL" id="CM008971">
    <property type="protein sequence ID" value="PNW77683.1"/>
    <property type="molecule type" value="Genomic_DNA"/>
</dbReference>
<dbReference type="GeneID" id="5723856"/>
<feature type="compositionally biased region" description="Acidic residues" evidence="1">
    <location>
        <begin position="242"/>
        <end position="256"/>
    </location>
</feature>
<feature type="compositionally biased region" description="Basic and acidic residues" evidence="1">
    <location>
        <begin position="60"/>
        <end position="69"/>
    </location>
</feature>
<feature type="compositionally biased region" description="Basic residues" evidence="1">
    <location>
        <begin position="854"/>
        <end position="863"/>
    </location>
</feature>
<reference evidence="2 3" key="1">
    <citation type="journal article" date="2007" name="Science">
        <title>The Chlamydomonas genome reveals the evolution of key animal and plant functions.</title>
        <authorList>
            <person name="Merchant S.S."/>
            <person name="Prochnik S.E."/>
            <person name="Vallon O."/>
            <person name="Harris E.H."/>
            <person name="Karpowicz S.J."/>
            <person name="Witman G.B."/>
            <person name="Terry A."/>
            <person name="Salamov A."/>
            <person name="Fritz-Laylin L.K."/>
            <person name="Marechal-Drouard L."/>
            <person name="Marshall W.F."/>
            <person name="Qu L.H."/>
            <person name="Nelson D.R."/>
            <person name="Sanderfoot A.A."/>
            <person name="Spalding M.H."/>
            <person name="Kapitonov V.V."/>
            <person name="Ren Q."/>
            <person name="Ferris P."/>
            <person name="Lindquist E."/>
            <person name="Shapiro H."/>
            <person name="Lucas S.M."/>
            <person name="Grimwood J."/>
            <person name="Schmutz J."/>
            <person name="Cardol P."/>
            <person name="Cerutti H."/>
            <person name="Chanfreau G."/>
            <person name="Chen C.L."/>
            <person name="Cognat V."/>
            <person name="Croft M.T."/>
            <person name="Dent R."/>
            <person name="Dutcher S."/>
            <person name="Fernandez E."/>
            <person name="Fukuzawa H."/>
            <person name="Gonzalez-Ballester D."/>
            <person name="Gonzalez-Halphen D."/>
            <person name="Hallmann A."/>
            <person name="Hanikenne M."/>
            <person name="Hippler M."/>
            <person name="Inwood W."/>
            <person name="Jabbari K."/>
            <person name="Kalanon M."/>
            <person name="Kuras R."/>
            <person name="Lefebvre P.A."/>
            <person name="Lemaire S.D."/>
            <person name="Lobanov A.V."/>
            <person name="Lohr M."/>
            <person name="Manuell A."/>
            <person name="Meier I."/>
            <person name="Mets L."/>
            <person name="Mittag M."/>
            <person name="Mittelmeier T."/>
            <person name="Moroney J.V."/>
            <person name="Moseley J."/>
            <person name="Napoli C."/>
            <person name="Nedelcu A.M."/>
            <person name="Niyogi K."/>
            <person name="Novoselov S.V."/>
            <person name="Paulsen I.T."/>
            <person name="Pazour G."/>
            <person name="Purton S."/>
            <person name="Ral J.P."/>
            <person name="Riano-Pachon D.M."/>
            <person name="Riekhof W."/>
            <person name="Rymarquis L."/>
            <person name="Schroda M."/>
            <person name="Stern D."/>
            <person name="Umen J."/>
            <person name="Willows R."/>
            <person name="Wilson N."/>
            <person name="Zimmer S.L."/>
            <person name="Allmer J."/>
            <person name="Balk J."/>
            <person name="Bisova K."/>
            <person name="Chen C.J."/>
            <person name="Elias M."/>
            <person name="Gendler K."/>
            <person name="Hauser C."/>
            <person name="Lamb M.R."/>
            <person name="Ledford H."/>
            <person name="Long J.C."/>
            <person name="Minagawa J."/>
            <person name="Page M.D."/>
            <person name="Pan J."/>
            <person name="Pootakham W."/>
            <person name="Roje S."/>
            <person name="Rose A."/>
            <person name="Stahlberg E."/>
            <person name="Terauchi A.M."/>
            <person name="Yang P."/>
            <person name="Ball S."/>
            <person name="Bowler C."/>
            <person name="Dieckmann C.L."/>
            <person name="Gladyshev V.N."/>
            <person name="Green P."/>
            <person name="Jorgensen R."/>
            <person name="Mayfield S."/>
            <person name="Mueller-Roeber B."/>
            <person name="Rajamani S."/>
            <person name="Sayre R.T."/>
            <person name="Brokstein P."/>
            <person name="Dubchak I."/>
            <person name="Goodstein D."/>
            <person name="Hornick L."/>
            <person name="Huang Y.W."/>
            <person name="Jhaveri J."/>
            <person name="Luo Y."/>
            <person name="Martinez D."/>
            <person name="Ngau W.C."/>
            <person name="Otillar B."/>
            <person name="Poliakov A."/>
            <person name="Porter A."/>
            <person name="Szajkowski L."/>
            <person name="Werner G."/>
            <person name="Zhou K."/>
            <person name="Grigoriev I.V."/>
            <person name="Rokhsar D.S."/>
            <person name="Grossman A.R."/>
        </authorList>
    </citation>
    <scope>NUCLEOTIDE SEQUENCE [LARGE SCALE GENOMIC DNA]</scope>
    <source>
        <strain evidence="3">CC-503</strain>
    </source>
</reference>
<name>A0A2K3DAX6_CHLRE</name>
<dbReference type="Proteomes" id="UP000006906">
    <property type="component" value="Chromosome 10"/>
</dbReference>